<evidence type="ECO:0000313" key="5">
    <source>
        <dbReference type="EMBL" id="GGA05386.1"/>
    </source>
</evidence>
<feature type="signal peptide" evidence="4">
    <location>
        <begin position="1"/>
        <end position="25"/>
    </location>
</feature>
<keyword evidence="4" id="KW-0732">Signal</keyword>
<dbReference type="Proteomes" id="UP000628017">
    <property type="component" value="Unassembled WGS sequence"/>
</dbReference>
<feature type="region of interest" description="Disordered" evidence="3">
    <location>
        <begin position="465"/>
        <end position="486"/>
    </location>
</feature>
<keyword evidence="5" id="KW-0645">Protease</keyword>
<dbReference type="InterPro" id="IPR012338">
    <property type="entry name" value="Beta-lactam/transpept-like"/>
</dbReference>
<gene>
    <name evidence="5" type="ORF">GCM10011498_01260</name>
</gene>
<proteinExistence type="inferred from homology"/>
<dbReference type="GO" id="GO:0004185">
    <property type="term" value="F:serine-type carboxypeptidase activity"/>
    <property type="evidence" value="ECO:0007669"/>
    <property type="project" value="InterPro"/>
</dbReference>
<dbReference type="EMBL" id="BMKA01000001">
    <property type="protein sequence ID" value="GGA05386.1"/>
    <property type="molecule type" value="Genomic_DNA"/>
</dbReference>
<accession>A0A916QRQ5</accession>
<dbReference type="PANTHER" id="PTHR30023">
    <property type="entry name" value="D-ALANYL-D-ALANINE CARBOXYPEPTIDASE"/>
    <property type="match status" value="1"/>
</dbReference>
<dbReference type="InterPro" id="IPR000667">
    <property type="entry name" value="Peptidase_S13"/>
</dbReference>
<comment type="caution">
    <text evidence="5">The sequence shown here is derived from an EMBL/GenBank/DDBJ whole genome shotgun (WGS) entry which is preliminary data.</text>
</comment>
<dbReference type="SUPFAM" id="SSF56601">
    <property type="entry name" value="beta-lactamase/transpeptidase-like"/>
    <property type="match status" value="1"/>
</dbReference>
<evidence type="ECO:0000256" key="2">
    <source>
        <dbReference type="ARBA" id="ARBA00022801"/>
    </source>
</evidence>
<dbReference type="GO" id="GO:0000270">
    <property type="term" value="P:peptidoglycan metabolic process"/>
    <property type="evidence" value="ECO:0007669"/>
    <property type="project" value="TreeGrafter"/>
</dbReference>
<keyword evidence="6" id="KW-1185">Reference proteome</keyword>
<reference evidence="5" key="2">
    <citation type="submission" date="2020-09" db="EMBL/GenBank/DDBJ databases">
        <authorList>
            <person name="Sun Q."/>
            <person name="Zhou Y."/>
        </authorList>
    </citation>
    <scope>NUCLEOTIDE SEQUENCE</scope>
    <source>
        <strain evidence="5">CGMCC 1.15880</strain>
    </source>
</reference>
<evidence type="ECO:0000256" key="4">
    <source>
        <dbReference type="SAM" id="SignalP"/>
    </source>
</evidence>
<dbReference type="PANTHER" id="PTHR30023:SF0">
    <property type="entry name" value="PENICILLIN-SENSITIVE CARBOXYPEPTIDASE A"/>
    <property type="match status" value="1"/>
</dbReference>
<name>A0A916QRQ5_9RHOB</name>
<evidence type="ECO:0000313" key="6">
    <source>
        <dbReference type="Proteomes" id="UP000628017"/>
    </source>
</evidence>
<reference evidence="5" key="1">
    <citation type="journal article" date="2014" name="Int. J. Syst. Evol. Microbiol.">
        <title>Complete genome sequence of Corynebacterium casei LMG S-19264T (=DSM 44701T), isolated from a smear-ripened cheese.</title>
        <authorList>
            <consortium name="US DOE Joint Genome Institute (JGI-PGF)"/>
            <person name="Walter F."/>
            <person name="Albersmeier A."/>
            <person name="Kalinowski J."/>
            <person name="Ruckert C."/>
        </authorList>
    </citation>
    <scope>NUCLEOTIDE SEQUENCE</scope>
    <source>
        <strain evidence="5">CGMCC 1.15880</strain>
    </source>
</reference>
<feature type="chain" id="PRO_5037919319" evidence="4">
    <location>
        <begin position="26"/>
        <end position="503"/>
    </location>
</feature>
<keyword evidence="2" id="KW-0378">Hydrolase</keyword>
<comment type="similarity">
    <text evidence="1">Belongs to the peptidase S13 family.</text>
</comment>
<dbReference type="AlphaFoldDB" id="A0A916QRQ5"/>
<evidence type="ECO:0000256" key="1">
    <source>
        <dbReference type="ARBA" id="ARBA00006096"/>
    </source>
</evidence>
<keyword evidence="5" id="KW-0121">Carboxypeptidase</keyword>
<dbReference type="GO" id="GO:0006508">
    <property type="term" value="P:proteolysis"/>
    <property type="evidence" value="ECO:0007669"/>
    <property type="project" value="InterPro"/>
</dbReference>
<sequence>MTPYMLTRRFFITAMLASAAVPALASAPLTSPRPHHRPLRGAQKVKAASPRASIADIVQGAGLSGEVSILVSDSQGRVLESYTPDRDLPPASVTKSVTALYALQHLGANHRFATSLITTGPVSGGIVQGDVILAGGGDPHLDTDGLASLADKLRAAGITGVTGRFRVYSGALPYQQSIDPQQPDHVGYNPAVSGLNLNFNRVYFEWKRQGNGYATTMDARTNKYRPAVRGIRVGIVNRQGPLFTYKKSTKNEDWTVMRGALGKGGGRWLPVREIDAYVGEVFRGLAAQKGVRLPEATSTNRLQNGTVVAQEVSAPLQAQVKGMLKYSTNLTAEVTGLATTRKRGSAVRNLAGSAREMSSWVEKAYGVNGVKFVDHSGLGDDSRVNAQQMVQILARSGWNGPLRPLLKEIKLVNSKGRSAPIDGVTVLAKTGTLNFASALAGFIDAPNGQKLTFAIFTADMKRRSQISRANRERPEGGRAWRKRSKGMQQKLLRHWALEYGVGS</sequence>
<organism evidence="5 6">
    <name type="scientific">Neptunicoccus cionae</name>
    <dbReference type="NCBI Taxonomy" id="2035344"/>
    <lineage>
        <taxon>Bacteria</taxon>
        <taxon>Pseudomonadati</taxon>
        <taxon>Pseudomonadota</taxon>
        <taxon>Alphaproteobacteria</taxon>
        <taxon>Rhodobacterales</taxon>
        <taxon>Paracoccaceae</taxon>
        <taxon>Neptunicoccus</taxon>
    </lineage>
</organism>
<dbReference type="PRINTS" id="PR00922">
    <property type="entry name" value="DADACBPTASE3"/>
</dbReference>
<evidence type="ECO:0000256" key="3">
    <source>
        <dbReference type="SAM" id="MobiDB-lite"/>
    </source>
</evidence>
<dbReference type="NCBIfam" id="TIGR00666">
    <property type="entry name" value="PBP4"/>
    <property type="match status" value="1"/>
</dbReference>
<feature type="compositionally biased region" description="Basic and acidic residues" evidence="3">
    <location>
        <begin position="469"/>
        <end position="478"/>
    </location>
</feature>
<protein>
    <submittedName>
        <fullName evidence="5">D-alanyl-D-alanine carboxypeptidase</fullName>
    </submittedName>
</protein>
<dbReference type="Gene3D" id="3.50.80.20">
    <property type="entry name" value="D-Ala-D-Ala carboxypeptidase C, peptidase S13"/>
    <property type="match status" value="1"/>
</dbReference>
<dbReference type="Pfam" id="PF02113">
    <property type="entry name" value="Peptidase_S13"/>
    <property type="match status" value="1"/>
</dbReference>
<dbReference type="Gene3D" id="3.40.710.10">
    <property type="entry name" value="DD-peptidase/beta-lactamase superfamily"/>
    <property type="match status" value="1"/>
</dbReference>